<organism evidence="2 3">
    <name type="scientific">Psychrobacter frigidicola</name>
    <dbReference type="NCBI Taxonomy" id="45611"/>
    <lineage>
        <taxon>Bacteria</taxon>
        <taxon>Pseudomonadati</taxon>
        <taxon>Pseudomonadota</taxon>
        <taxon>Gammaproteobacteria</taxon>
        <taxon>Moraxellales</taxon>
        <taxon>Moraxellaceae</taxon>
        <taxon>Psychrobacter</taxon>
    </lineage>
</organism>
<dbReference type="AlphaFoldDB" id="A0A5C7A3N5"/>
<dbReference type="RefSeq" id="WP_147222093.1">
    <property type="nucleotide sequence ID" value="NZ_CAJGYY010000001.1"/>
</dbReference>
<sequence>MKQVMMLLLVVVAGTSLAMEAAFVGPLGEKIGHFSATFSIFLIGSLLSTLALIVLKRNSFATLLKQPRWLFMGGVLGPAYVIVLTIATPLVGVGITIVGILSGQIFASLLIDHFGLLGSERRAIDIYRVSALMLILIALWLIY</sequence>
<keyword evidence="3" id="KW-1185">Reference proteome</keyword>
<keyword evidence="1" id="KW-0472">Membrane</keyword>
<keyword evidence="1" id="KW-1133">Transmembrane helix</keyword>
<dbReference type="GO" id="GO:0005886">
    <property type="term" value="C:plasma membrane"/>
    <property type="evidence" value="ECO:0007669"/>
    <property type="project" value="TreeGrafter"/>
</dbReference>
<protein>
    <submittedName>
        <fullName evidence="2">DMT family transporter</fullName>
    </submittedName>
</protein>
<evidence type="ECO:0000313" key="3">
    <source>
        <dbReference type="Proteomes" id="UP000321903"/>
    </source>
</evidence>
<feature type="transmembrane region" description="Helical" evidence="1">
    <location>
        <begin position="93"/>
        <end position="111"/>
    </location>
</feature>
<evidence type="ECO:0000313" key="2">
    <source>
        <dbReference type="EMBL" id="TXD98029.1"/>
    </source>
</evidence>
<dbReference type="PANTHER" id="PTHR34821:SF2">
    <property type="entry name" value="INNER MEMBRANE PROTEIN YDCZ"/>
    <property type="match status" value="1"/>
</dbReference>
<comment type="caution">
    <text evidence="2">The sequence shown here is derived from an EMBL/GenBank/DDBJ whole genome shotgun (WGS) entry which is preliminary data.</text>
</comment>
<keyword evidence="1" id="KW-0812">Transmembrane</keyword>
<dbReference type="EMBL" id="VORZ01000001">
    <property type="protein sequence ID" value="TXD98029.1"/>
    <property type="molecule type" value="Genomic_DNA"/>
</dbReference>
<accession>A0A5C7A3N5</accession>
<dbReference type="Pfam" id="PF04657">
    <property type="entry name" value="DMT_YdcZ"/>
    <property type="match status" value="1"/>
</dbReference>
<feature type="transmembrane region" description="Helical" evidence="1">
    <location>
        <begin position="67"/>
        <end position="87"/>
    </location>
</feature>
<dbReference type="InterPro" id="IPR006750">
    <property type="entry name" value="YdcZ"/>
</dbReference>
<evidence type="ECO:0000256" key="1">
    <source>
        <dbReference type="SAM" id="Phobius"/>
    </source>
</evidence>
<dbReference type="PANTHER" id="PTHR34821">
    <property type="entry name" value="INNER MEMBRANE PROTEIN YDCZ"/>
    <property type="match status" value="1"/>
</dbReference>
<reference evidence="2 3" key="1">
    <citation type="submission" date="2019-08" db="EMBL/GenBank/DDBJ databases">
        <title>Genome sequence of Psychrobacter frigidicola ACAM304 (type strain).</title>
        <authorList>
            <person name="Bowman J.P."/>
        </authorList>
    </citation>
    <scope>NUCLEOTIDE SEQUENCE [LARGE SCALE GENOMIC DNA]</scope>
    <source>
        <strain evidence="2 3">ACAM 304</strain>
    </source>
</reference>
<feature type="transmembrane region" description="Helical" evidence="1">
    <location>
        <begin position="123"/>
        <end position="142"/>
    </location>
</feature>
<dbReference type="OrthoDB" id="9097160at2"/>
<gene>
    <name evidence="2" type="ORF">ES754_03505</name>
</gene>
<feature type="transmembrane region" description="Helical" evidence="1">
    <location>
        <begin position="31"/>
        <end position="55"/>
    </location>
</feature>
<dbReference type="Proteomes" id="UP000321903">
    <property type="component" value="Unassembled WGS sequence"/>
</dbReference>
<proteinExistence type="predicted"/>
<name>A0A5C7A3N5_9GAMM</name>